<dbReference type="Gene3D" id="3.90.870.10">
    <property type="entry name" value="DHBP synthase"/>
    <property type="match status" value="1"/>
</dbReference>
<proteinExistence type="predicted"/>
<organism evidence="2 3">
    <name type="scientific">Schleiferia thermophila</name>
    <dbReference type="NCBI Taxonomy" id="884107"/>
    <lineage>
        <taxon>Bacteria</taxon>
        <taxon>Pseudomonadati</taxon>
        <taxon>Bacteroidota</taxon>
        <taxon>Flavobacteriia</taxon>
        <taxon>Flavobacteriales</taxon>
        <taxon>Schleiferiaceae</taxon>
        <taxon>Schleiferia</taxon>
    </lineage>
</organism>
<comment type="caution">
    <text evidence="2">The sequence shown here is derived from an EMBL/GenBank/DDBJ whole genome shotgun (WGS) entry which is preliminary data.</text>
</comment>
<dbReference type="InterPro" id="IPR017945">
    <property type="entry name" value="DHBP_synth_RibB-like_a/b_dom"/>
</dbReference>
<evidence type="ECO:0000259" key="1">
    <source>
        <dbReference type="PROSITE" id="PS51163"/>
    </source>
</evidence>
<keyword evidence="3" id="KW-1185">Reference proteome</keyword>
<sequence>MAKLLHIHPDNPPQRLVTEVCEALSEGAIVIYPTDTVYSFGCDLRKQKAIEKIARIKGIKPEKAEFSIIFDDLSRLSAFTKAVDNRTYKLLRRALPGPYTMILEASNAIPRFFKHNKKTIGIRIPDHKIPRSIVSTLDFPIIASSVHDPEDPIQEYFTDPELIYERYKNEVDLVIDGGIGQLYASTVIDLTGDEPLVVREGIGVLDVL</sequence>
<name>A0A369AAN1_9FLAO</name>
<dbReference type="AlphaFoldDB" id="A0A369AAN1"/>
<accession>A0A369AAN1</accession>
<dbReference type="Pfam" id="PF01300">
    <property type="entry name" value="Sua5_yciO_yrdC"/>
    <property type="match status" value="1"/>
</dbReference>
<protein>
    <submittedName>
        <fullName evidence="2">Translation factor SUA5</fullName>
    </submittedName>
</protein>
<dbReference type="PROSITE" id="PS51163">
    <property type="entry name" value="YRDC"/>
    <property type="match status" value="1"/>
</dbReference>
<dbReference type="PANTHER" id="PTHR42828">
    <property type="entry name" value="DHBP SYNTHASE RIBB-LIKE ALPHA/BETA DOMAIN-CONTAINING PROTEIN"/>
    <property type="match status" value="1"/>
</dbReference>
<dbReference type="EMBL" id="QPJS01000001">
    <property type="protein sequence ID" value="RCX05137.1"/>
    <property type="molecule type" value="Genomic_DNA"/>
</dbReference>
<dbReference type="InterPro" id="IPR006070">
    <property type="entry name" value="Sua5-like_dom"/>
</dbReference>
<dbReference type="GO" id="GO:0003725">
    <property type="term" value="F:double-stranded RNA binding"/>
    <property type="evidence" value="ECO:0007669"/>
    <property type="project" value="InterPro"/>
</dbReference>
<dbReference type="Proteomes" id="UP000253517">
    <property type="component" value="Unassembled WGS sequence"/>
</dbReference>
<dbReference type="SUPFAM" id="SSF55821">
    <property type="entry name" value="YrdC/RibB"/>
    <property type="match status" value="1"/>
</dbReference>
<dbReference type="InterPro" id="IPR052532">
    <property type="entry name" value="SUA5_domain"/>
</dbReference>
<evidence type="ECO:0000313" key="2">
    <source>
        <dbReference type="EMBL" id="RCX05137.1"/>
    </source>
</evidence>
<dbReference type="NCBIfam" id="TIGR00057">
    <property type="entry name" value="L-threonylcarbamoyladenylate synthase"/>
    <property type="match status" value="1"/>
</dbReference>
<feature type="domain" description="YrdC-like" evidence="1">
    <location>
        <begin position="14"/>
        <end position="203"/>
    </location>
</feature>
<dbReference type="PANTHER" id="PTHR42828:SF3">
    <property type="entry name" value="THREONYLCARBAMOYL-AMP SYNTHASE"/>
    <property type="match status" value="1"/>
</dbReference>
<dbReference type="RefSeq" id="WP_114365663.1">
    <property type="nucleotide sequence ID" value="NZ_BHZF01000001.1"/>
</dbReference>
<evidence type="ECO:0000313" key="3">
    <source>
        <dbReference type="Proteomes" id="UP000253517"/>
    </source>
</evidence>
<reference evidence="2 3" key="1">
    <citation type="submission" date="2018-07" db="EMBL/GenBank/DDBJ databases">
        <title>Genomic Encyclopedia of Type Strains, Phase IV (KMG-IV): sequencing the most valuable type-strain genomes for metagenomic binning, comparative biology and taxonomic classification.</title>
        <authorList>
            <person name="Goeker M."/>
        </authorList>
    </citation>
    <scope>NUCLEOTIDE SEQUENCE [LARGE SCALE GENOMIC DNA]</scope>
    <source>
        <strain evidence="2 3">DSM 21410</strain>
    </source>
</reference>
<gene>
    <name evidence="2" type="ORF">DES35_101419</name>
</gene>